<evidence type="ECO:0000313" key="4">
    <source>
        <dbReference type="Proteomes" id="UP000321393"/>
    </source>
</evidence>
<feature type="region of interest" description="Disordered" evidence="1">
    <location>
        <begin position="261"/>
        <end position="293"/>
    </location>
</feature>
<accession>A0A5D3BSJ3</accession>
<dbReference type="AlphaFoldDB" id="A0A5D3BSJ3"/>
<feature type="region of interest" description="Disordered" evidence="1">
    <location>
        <begin position="1"/>
        <end position="37"/>
    </location>
</feature>
<feature type="region of interest" description="Disordered" evidence="1">
    <location>
        <begin position="386"/>
        <end position="409"/>
    </location>
</feature>
<feature type="compositionally biased region" description="Polar residues" evidence="1">
    <location>
        <begin position="8"/>
        <end position="17"/>
    </location>
</feature>
<feature type="compositionally biased region" description="Basic and acidic residues" evidence="1">
    <location>
        <begin position="261"/>
        <end position="274"/>
    </location>
</feature>
<proteinExistence type="predicted"/>
<name>A0A5D3BSJ3_CUCMM</name>
<reference evidence="4 5" key="1">
    <citation type="submission" date="2019-08" db="EMBL/GenBank/DDBJ databases">
        <title>Draft genome sequences of two oriental melons (Cucumis melo L. var makuwa).</title>
        <authorList>
            <person name="Kwon S.-Y."/>
        </authorList>
    </citation>
    <scope>NUCLEOTIDE SEQUENCE [LARGE SCALE GENOMIC DNA]</scope>
    <source>
        <strain evidence="5">cv. Chang Bougi</strain>
        <strain evidence="4">cv. SW 3</strain>
        <tissue evidence="3">Leaf</tissue>
    </source>
</reference>
<dbReference type="EMBL" id="SSTE01009356">
    <property type="protein sequence ID" value="KAA0053481.1"/>
    <property type="molecule type" value="Genomic_DNA"/>
</dbReference>
<comment type="caution">
    <text evidence="3">The sequence shown here is derived from an EMBL/GenBank/DDBJ whole genome shotgun (WGS) entry which is preliminary data.</text>
</comment>
<dbReference type="Proteomes" id="UP000321947">
    <property type="component" value="Unassembled WGS sequence"/>
</dbReference>
<evidence type="ECO:0000313" key="3">
    <source>
        <dbReference type="EMBL" id="TYK02124.1"/>
    </source>
</evidence>
<evidence type="ECO:0000313" key="2">
    <source>
        <dbReference type="EMBL" id="KAA0053481.1"/>
    </source>
</evidence>
<organism evidence="3 5">
    <name type="scientific">Cucumis melo var. makuwa</name>
    <name type="common">Oriental melon</name>
    <dbReference type="NCBI Taxonomy" id="1194695"/>
    <lineage>
        <taxon>Eukaryota</taxon>
        <taxon>Viridiplantae</taxon>
        <taxon>Streptophyta</taxon>
        <taxon>Embryophyta</taxon>
        <taxon>Tracheophyta</taxon>
        <taxon>Spermatophyta</taxon>
        <taxon>Magnoliopsida</taxon>
        <taxon>eudicotyledons</taxon>
        <taxon>Gunneridae</taxon>
        <taxon>Pentapetalae</taxon>
        <taxon>rosids</taxon>
        <taxon>fabids</taxon>
        <taxon>Cucurbitales</taxon>
        <taxon>Cucurbitaceae</taxon>
        <taxon>Benincaseae</taxon>
        <taxon>Cucumis</taxon>
    </lineage>
</organism>
<evidence type="ECO:0000256" key="1">
    <source>
        <dbReference type="SAM" id="MobiDB-lite"/>
    </source>
</evidence>
<dbReference type="Proteomes" id="UP000321393">
    <property type="component" value="Unassembled WGS sequence"/>
</dbReference>
<gene>
    <name evidence="3" type="ORF">E5676_scaffold16540G00050</name>
    <name evidence="2" type="ORF">E6C27_scaffold190G00290</name>
</gene>
<protein>
    <submittedName>
        <fullName evidence="3">Protein MNN4-like</fullName>
    </submittedName>
</protein>
<sequence>MADKKTNSKTINPQEKANQGHCDGHVSDPPKSSHNPMVKTSMRILEGGCEEGPREEGKASGFLKLKVTAHDIKALVQEKKETRLKEQEELLNKVDKVTLSVDKGKPKRTQSEEICEEFKELEELSPLEDEVVKPSKKKRNDLKDALKRIAWSDTKWDRTPTEKYQLFRHNLNIKFSVWLLFVKKKIMPTHYDSTISMDKVILHYCIMEEIPVNMDKIIYRGEGWTVYNTRPHPVINLRRNKAKDKCFKIKKEGKVEVNKVEFEEEEGRKSETHTPLRRKKKGEEEASSSPHQVQIITIPSSLRQEENPQTLVVDFLDPTTIPIPNLNDSPVDQGDDAFQDMFEDSLYDPLTLIHKVFKDPVDVALSPVGSLNKEVLEKAVDDPLLKGKQISSKEVGEARPLSLPKQTSK</sequence>
<evidence type="ECO:0000313" key="5">
    <source>
        <dbReference type="Proteomes" id="UP000321947"/>
    </source>
</evidence>
<dbReference type="EMBL" id="SSTD01015888">
    <property type="protein sequence ID" value="TYK02124.1"/>
    <property type="molecule type" value="Genomic_DNA"/>
</dbReference>